<sequence>MTNFSRLPDDLGLWRFGIIAPLLHRHEDSPPLYRELCALAQRIYYTPDGQEKKLSADTLRLWLWRYKNLGLAGLRNKQRKDHGGTKIPEPLRNGLTLQRKEHPLFTVKRLLDELLQKGMWDGRKPSRTAMYRFAAAQGLNRNTQEEPQSVKPFEFAHFGDLWSADFLHGPAVKEGLYERKAYLHAIIDDATRYIVAATFHLAEDTESLLGDLMMAIRRFGVPRRFYTDNGPAFRSYHLRLVAAKLRVALPHTPPYKPQGRGYGELIVM</sequence>
<dbReference type="InterPro" id="IPR036397">
    <property type="entry name" value="RNaseH_sf"/>
</dbReference>
<dbReference type="PROSITE" id="PS50994">
    <property type="entry name" value="INTEGRASE"/>
    <property type="match status" value="1"/>
</dbReference>
<evidence type="ECO:0000313" key="2">
    <source>
        <dbReference type="EMBL" id="OGK04680.1"/>
    </source>
</evidence>
<dbReference type="SUPFAM" id="SSF53098">
    <property type="entry name" value="Ribonuclease H-like"/>
    <property type="match status" value="1"/>
</dbReference>
<accession>A0A1F7FDA7</accession>
<dbReference type="InterPro" id="IPR012337">
    <property type="entry name" value="RNaseH-like_sf"/>
</dbReference>
<dbReference type="Gene3D" id="3.30.420.10">
    <property type="entry name" value="Ribonuclease H-like superfamily/Ribonuclease H"/>
    <property type="match status" value="1"/>
</dbReference>
<name>A0A1F7FDA7_UNCRA</name>
<comment type="caution">
    <text evidence="2">The sequence shown here is derived from an EMBL/GenBank/DDBJ whole genome shotgun (WGS) entry which is preliminary data.</text>
</comment>
<dbReference type="GO" id="GO:0003676">
    <property type="term" value="F:nucleic acid binding"/>
    <property type="evidence" value="ECO:0007669"/>
    <property type="project" value="InterPro"/>
</dbReference>
<organism evidence="2 3">
    <name type="scientific">Candidatus Raymondbacteria bacterium RIFOXYD12_FULL_49_13</name>
    <dbReference type="NCBI Taxonomy" id="1817890"/>
    <lineage>
        <taxon>Bacteria</taxon>
        <taxon>Raymondiibacteriota</taxon>
    </lineage>
</organism>
<evidence type="ECO:0000259" key="1">
    <source>
        <dbReference type="PROSITE" id="PS50994"/>
    </source>
</evidence>
<dbReference type="EMBL" id="MFYX01000067">
    <property type="protein sequence ID" value="OGK04680.1"/>
    <property type="molecule type" value="Genomic_DNA"/>
</dbReference>
<dbReference type="Pfam" id="PF00665">
    <property type="entry name" value="rve"/>
    <property type="match status" value="1"/>
</dbReference>
<dbReference type="AlphaFoldDB" id="A0A1F7FDA7"/>
<reference evidence="2 3" key="1">
    <citation type="journal article" date="2016" name="Nat. Commun.">
        <title>Thousands of microbial genomes shed light on interconnected biogeochemical processes in an aquifer system.</title>
        <authorList>
            <person name="Anantharaman K."/>
            <person name="Brown C.T."/>
            <person name="Hug L.A."/>
            <person name="Sharon I."/>
            <person name="Castelle C.J."/>
            <person name="Probst A.J."/>
            <person name="Thomas B.C."/>
            <person name="Singh A."/>
            <person name="Wilkins M.J."/>
            <person name="Karaoz U."/>
            <person name="Brodie E.L."/>
            <person name="Williams K.H."/>
            <person name="Hubbard S.S."/>
            <person name="Banfield J.F."/>
        </authorList>
    </citation>
    <scope>NUCLEOTIDE SEQUENCE [LARGE SCALE GENOMIC DNA]</scope>
</reference>
<dbReference type="InterPro" id="IPR001584">
    <property type="entry name" value="Integrase_cat-core"/>
</dbReference>
<evidence type="ECO:0000313" key="3">
    <source>
        <dbReference type="Proteomes" id="UP000179243"/>
    </source>
</evidence>
<dbReference type="Proteomes" id="UP000179243">
    <property type="component" value="Unassembled WGS sequence"/>
</dbReference>
<feature type="domain" description="Integrase catalytic" evidence="1">
    <location>
        <begin position="148"/>
        <end position="268"/>
    </location>
</feature>
<protein>
    <recommendedName>
        <fullName evidence="1">Integrase catalytic domain-containing protein</fullName>
    </recommendedName>
</protein>
<dbReference type="GO" id="GO:0015074">
    <property type="term" value="P:DNA integration"/>
    <property type="evidence" value="ECO:0007669"/>
    <property type="project" value="InterPro"/>
</dbReference>
<gene>
    <name evidence="2" type="ORF">A2519_21130</name>
</gene>
<proteinExistence type="predicted"/>